<protein>
    <recommendedName>
        <fullName evidence="2">F-box domain-containing protein</fullName>
    </recommendedName>
</protein>
<dbReference type="InterPro" id="IPR053772">
    <property type="entry name" value="At1g61320/At1g61330-like"/>
</dbReference>
<dbReference type="CDD" id="cd22160">
    <property type="entry name" value="F-box_AtFBL13-like"/>
    <property type="match status" value="2"/>
</dbReference>
<dbReference type="PROSITE" id="PS50181">
    <property type="entry name" value="FBOX"/>
    <property type="match status" value="1"/>
</dbReference>
<dbReference type="Pfam" id="PF23622">
    <property type="entry name" value="LRR_At1g61320_AtMIF1"/>
    <property type="match status" value="2"/>
</dbReference>
<sequence>MGKKHKRKKENQDKKELDPTCNARNTPDDADTRNLITAANTEEEDLISRLPDDILCCIISLLPFKSAVKTSFFSTRWRDLWKMNLVRNGSVEDAVIAISTFVICFNHLYQYRNIWGIRFNFNRGNILLASLSPNKKLHINFSTGKQEFPRQFGWQLNLNCQRFIYLPPPSTFFVKTLHLVSVSYHTNEAVSSLVSNFQFLESLVIAKCNGLRSLRVVSSSKLVNLTVFDCPQLKSLHVKASRLHSFRYRGLLPWFSFYHELLLADAMFDIRKGPGYSFEIRDFDLILQGAESAKNLTLCRWTFEKHISRYYLLPFHQFRTLKELWWIDYYLKDEEYSSDALTYFLKLCPSLEILSITIDRKSYQVSGTGTPFAEYTRDIRLKHLKVVKLDGFRSQEDEISLAEKLREVFSAEPKIVATSNGNSWRSLVKVSGLQEGSSSLCYKNNAVMEEHAEDMISNLPDEILFHIISLLPFDSAIQTIFLSRRWRLLWNIMALVQHGSTEEDVASAVSGFLTNFDEHNPTRNTWRLRYHFGRGSVLMVTIAPNNKLHLDFSTGKKQEFPRQFGLELELNRQNITTTQQPTTLPAFFVKTLNLISVDFFSNEAVSSVVSGFRFLENLKITECNGLKSLSINSNNTKLQHLTILDCPELKSLHVSTKLTTFRYRGLLPQVWPEFHYNLVDAMLDSRQGPGYVISNANEWDPVLLTIKNAEILTLCQWTFEALICPSLNPLKAAFQFYKLKELWWIDNSNQGYKCDSSISFLKLCPALERLFITIDPRSFCMAATTKSCSLQAGKQRQMRHLKLVRLEGFTNEEDEVEFAERLQELATANPLILATSDGFCWRRFVKVVSDSDSDQSKHHSKRQYKLLVQQVKETEELLLKHAHMGL</sequence>
<dbReference type="Pfam" id="PF00646">
    <property type="entry name" value="F-box"/>
    <property type="match status" value="2"/>
</dbReference>
<evidence type="ECO:0000313" key="3">
    <source>
        <dbReference type="EMBL" id="KAH7548051.1"/>
    </source>
</evidence>
<dbReference type="InterPro" id="IPR055357">
    <property type="entry name" value="LRR_At1g61320_AtMIF1"/>
</dbReference>
<dbReference type="Gene3D" id="1.20.1280.50">
    <property type="match status" value="2"/>
</dbReference>
<dbReference type="SUPFAM" id="SSF81383">
    <property type="entry name" value="F-box domain"/>
    <property type="match status" value="2"/>
</dbReference>
<organism evidence="3 4">
    <name type="scientific">Xanthoceras sorbifolium</name>
    <dbReference type="NCBI Taxonomy" id="99658"/>
    <lineage>
        <taxon>Eukaryota</taxon>
        <taxon>Viridiplantae</taxon>
        <taxon>Streptophyta</taxon>
        <taxon>Embryophyta</taxon>
        <taxon>Tracheophyta</taxon>
        <taxon>Spermatophyta</taxon>
        <taxon>Magnoliopsida</taxon>
        <taxon>eudicotyledons</taxon>
        <taxon>Gunneridae</taxon>
        <taxon>Pentapetalae</taxon>
        <taxon>rosids</taxon>
        <taxon>malvids</taxon>
        <taxon>Sapindales</taxon>
        <taxon>Sapindaceae</taxon>
        <taxon>Xanthoceroideae</taxon>
        <taxon>Xanthoceras</taxon>
    </lineage>
</organism>
<dbReference type="InterPro" id="IPR053781">
    <property type="entry name" value="F-box_AtFBL13-like"/>
</dbReference>
<feature type="region of interest" description="Disordered" evidence="1">
    <location>
        <begin position="1"/>
        <end position="29"/>
    </location>
</feature>
<dbReference type="EMBL" id="JAFEMO010000014">
    <property type="protein sequence ID" value="KAH7548051.1"/>
    <property type="molecule type" value="Genomic_DNA"/>
</dbReference>
<evidence type="ECO:0000256" key="1">
    <source>
        <dbReference type="SAM" id="MobiDB-lite"/>
    </source>
</evidence>
<dbReference type="InterPro" id="IPR001810">
    <property type="entry name" value="F-box_dom"/>
</dbReference>
<dbReference type="InterPro" id="IPR032675">
    <property type="entry name" value="LRR_dom_sf"/>
</dbReference>
<reference evidence="3 4" key="1">
    <citation type="submission" date="2021-02" db="EMBL/GenBank/DDBJ databases">
        <title>Plant Genome Project.</title>
        <authorList>
            <person name="Zhang R.-G."/>
        </authorList>
    </citation>
    <scope>NUCLEOTIDE SEQUENCE [LARGE SCALE GENOMIC DNA]</scope>
    <source>
        <tissue evidence="3">Leaves</tissue>
    </source>
</reference>
<dbReference type="PANTHER" id="PTHR34145:SF53">
    <property type="entry name" value="LEUCINE-RICH REPEAT DOMAIN SUPERFAMILY"/>
    <property type="match status" value="1"/>
</dbReference>
<proteinExistence type="predicted"/>
<evidence type="ECO:0000313" key="4">
    <source>
        <dbReference type="Proteomes" id="UP000827721"/>
    </source>
</evidence>
<evidence type="ECO:0000259" key="2">
    <source>
        <dbReference type="PROSITE" id="PS50181"/>
    </source>
</evidence>
<keyword evidence="4" id="KW-1185">Reference proteome</keyword>
<dbReference type="SMART" id="SM00256">
    <property type="entry name" value="FBOX"/>
    <property type="match status" value="2"/>
</dbReference>
<dbReference type="Proteomes" id="UP000827721">
    <property type="component" value="Unassembled WGS sequence"/>
</dbReference>
<gene>
    <name evidence="3" type="ORF">JRO89_XS14G0059000</name>
</gene>
<dbReference type="PANTHER" id="PTHR34145">
    <property type="entry name" value="OS02G0105600 PROTEIN"/>
    <property type="match status" value="1"/>
</dbReference>
<dbReference type="Gene3D" id="3.80.10.10">
    <property type="entry name" value="Ribonuclease Inhibitor"/>
    <property type="match status" value="2"/>
</dbReference>
<name>A0ABQ8H426_9ROSI</name>
<dbReference type="SUPFAM" id="SSF52047">
    <property type="entry name" value="RNI-like"/>
    <property type="match status" value="1"/>
</dbReference>
<feature type="domain" description="F-box" evidence="2">
    <location>
        <begin position="453"/>
        <end position="489"/>
    </location>
</feature>
<dbReference type="InterPro" id="IPR036047">
    <property type="entry name" value="F-box-like_dom_sf"/>
</dbReference>
<comment type="caution">
    <text evidence="3">The sequence shown here is derived from an EMBL/GenBank/DDBJ whole genome shotgun (WGS) entry which is preliminary data.</text>
</comment>
<accession>A0ABQ8H426</accession>